<dbReference type="InterPro" id="IPR050693">
    <property type="entry name" value="Hsp70_NEF-Inhibitors"/>
</dbReference>
<sequence length="450" mass="47846">MSADPTINAALLNMCAQVQGSGSNAVPAGTRTEVAQPSSALAAVPTAATTSVCHGNNTSGGAPAATPTPARPASDYVWLRNALASVEAPEKRLKQLLFSMEDKTADGNDGPVDPEERLEALEELSDMVEDVNWAAEFNLMEGPQRVLRVLRRERVVHPLTTTPDPLVSKEGGGDGSCGAVTFASIPLYTQLAMIVAHASQLNEPVQAVFQAAHWEQVLLHLLCDTVKAMQAVWCDATETERTEKAAATSTKLMKLLAALLYACSCLCREHPPNTIQFLQHGGLAVLSKVLTLTLTIVSTVPAASAGEVAGCVTTLNGGIAQGADVEGSAMEGGTDRTDYAYFLRSANTVTTRAFFFAAYLASTGVSSEAVIELICQNAEKNEDEAVQKAAARGLLELVAKSPKATKEAVHTHMPKRFYEWKKQLQRTASDAQEGGKDERQCFVEALDSSN</sequence>
<dbReference type="Gene3D" id="1.25.10.10">
    <property type="entry name" value="Leucine-rich Repeat Variant"/>
    <property type="match status" value="1"/>
</dbReference>
<evidence type="ECO:0000313" key="2">
    <source>
        <dbReference type="Proteomes" id="UP000038009"/>
    </source>
</evidence>
<dbReference type="EMBL" id="LJSK01000100">
    <property type="protein sequence ID" value="KPI87165.1"/>
    <property type="molecule type" value="Genomic_DNA"/>
</dbReference>
<organism evidence="1 2">
    <name type="scientific">Leptomonas seymouri</name>
    <dbReference type="NCBI Taxonomy" id="5684"/>
    <lineage>
        <taxon>Eukaryota</taxon>
        <taxon>Discoba</taxon>
        <taxon>Euglenozoa</taxon>
        <taxon>Kinetoplastea</taxon>
        <taxon>Metakinetoplastina</taxon>
        <taxon>Trypanosomatida</taxon>
        <taxon>Trypanosomatidae</taxon>
        <taxon>Leishmaniinae</taxon>
        <taxon>Leptomonas</taxon>
    </lineage>
</organism>
<evidence type="ECO:0000313" key="1">
    <source>
        <dbReference type="EMBL" id="KPI87165.1"/>
    </source>
</evidence>
<reference evidence="1 2" key="1">
    <citation type="journal article" date="2015" name="PLoS Pathog.">
        <title>Leptomonas seymouri: Adaptations to the Dixenous Life Cycle Analyzed by Genome Sequencing, Transcriptome Profiling and Co-infection with Leishmania donovani.</title>
        <authorList>
            <person name="Kraeva N."/>
            <person name="Butenko A."/>
            <person name="Hlavacova J."/>
            <person name="Kostygov A."/>
            <person name="Myskova J."/>
            <person name="Grybchuk D."/>
            <person name="Lestinova T."/>
            <person name="Votypka J."/>
            <person name="Volf P."/>
            <person name="Opperdoes F."/>
            <person name="Flegontov P."/>
            <person name="Lukes J."/>
            <person name="Yurchenko V."/>
        </authorList>
    </citation>
    <scope>NUCLEOTIDE SEQUENCE [LARGE SCALE GENOMIC DNA]</scope>
    <source>
        <strain evidence="1 2">ATCC 30220</strain>
    </source>
</reference>
<dbReference type="PANTHER" id="PTHR19316:SF18">
    <property type="entry name" value="HSP70-BINDING PROTEIN 1"/>
    <property type="match status" value="1"/>
</dbReference>
<dbReference type="PANTHER" id="PTHR19316">
    <property type="entry name" value="PROTEIN FOLDING REGULATOR"/>
    <property type="match status" value="1"/>
</dbReference>
<dbReference type="GO" id="GO:0000774">
    <property type="term" value="F:adenyl-nucleotide exchange factor activity"/>
    <property type="evidence" value="ECO:0007669"/>
    <property type="project" value="TreeGrafter"/>
</dbReference>
<dbReference type="InterPro" id="IPR011989">
    <property type="entry name" value="ARM-like"/>
</dbReference>
<dbReference type="InterPro" id="IPR016024">
    <property type="entry name" value="ARM-type_fold"/>
</dbReference>
<comment type="caution">
    <text evidence="1">The sequence shown here is derived from an EMBL/GenBank/DDBJ whole genome shotgun (WGS) entry which is preliminary data.</text>
</comment>
<name>A0A0N1HXH6_LEPSE</name>
<accession>A0A0N1HXH6</accession>
<dbReference type="OrthoDB" id="10250458at2759"/>
<keyword evidence="2" id="KW-1185">Reference proteome</keyword>
<dbReference type="Proteomes" id="UP000038009">
    <property type="component" value="Unassembled WGS sequence"/>
</dbReference>
<gene>
    <name evidence="1" type="ORF">ABL78_3767</name>
</gene>
<dbReference type="VEuPathDB" id="TriTrypDB:Lsey_0100_0160"/>
<dbReference type="AlphaFoldDB" id="A0A0N1HXH6"/>
<dbReference type="SUPFAM" id="SSF48371">
    <property type="entry name" value="ARM repeat"/>
    <property type="match status" value="1"/>
</dbReference>
<proteinExistence type="predicted"/>
<dbReference type="OMA" id="EFALMQG"/>
<dbReference type="GO" id="GO:0005783">
    <property type="term" value="C:endoplasmic reticulum"/>
    <property type="evidence" value="ECO:0007669"/>
    <property type="project" value="TreeGrafter"/>
</dbReference>
<protein>
    <submittedName>
        <fullName evidence="1">Uncharacterized protein</fullName>
    </submittedName>
</protein>